<dbReference type="Gene3D" id="1.20.150.30">
    <property type="entry name" value="Zincin-like metallopeptidase, N-terminal domain"/>
    <property type="match status" value="1"/>
</dbReference>
<reference evidence="2" key="1">
    <citation type="submission" date="2020-02" db="EMBL/GenBank/DDBJ databases">
        <authorList>
            <person name="Meier V. D."/>
        </authorList>
    </citation>
    <scope>NUCLEOTIDE SEQUENCE</scope>
    <source>
        <strain evidence="2">AVDCRST_MAG16</strain>
    </source>
</reference>
<protein>
    <recommendedName>
        <fullName evidence="3">Collagen alpha 1(I) chain</fullName>
    </recommendedName>
</protein>
<dbReference type="PANTHER" id="PTHR39420:SF2">
    <property type="entry name" value="HYDROLASE"/>
    <property type="match status" value="1"/>
</dbReference>
<dbReference type="InterPro" id="IPR042271">
    <property type="entry name" value="Zinicin_2_N"/>
</dbReference>
<dbReference type="NCBIfam" id="TIGR03624">
    <property type="entry name" value="putative hydrolase"/>
    <property type="match status" value="1"/>
</dbReference>
<name>A0A6J4LPJ4_9ACTN</name>
<dbReference type="PANTHER" id="PTHR39420">
    <property type="match status" value="1"/>
</dbReference>
<feature type="region of interest" description="Disordered" evidence="1">
    <location>
        <begin position="1"/>
        <end position="23"/>
    </location>
</feature>
<evidence type="ECO:0008006" key="3">
    <source>
        <dbReference type="Google" id="ProtNLM"/>
    </source>
</evidence>
<dbReference type="SUPFAM" id="SSF55486">
    <property type="entry name" value="Metalloproteases ('zincins'), catalytic domain"/>
    <property type="match status" value="1"/>
</dbReference>
<feature type="non-terminal residue" evidence="2">
    <location>
        <position position="390"/>
    </location>
</feature>
<dbReference type="InterPro" id="IPR018766">
    <property type="entry name" value="Zinicin_2"/>
</dbReference>
<dbReference type="AlphaFoldDB" id="A0A6J4LPJ4"/>
<organism evidence="2">
    <name type="scientific">uncultured Frankineae bacterium</name>
    <dbReference type="NCBI Taxonomy" id="437475"/>
    <lineage>
        <taxon>Bacteria</taxon>
        <taxon>Bacillati</taxon>
        <taxon>Actinomycetota</taxon>
        <taxon>Actinomycetes</taxon>
        <taxon>Frankiales</taxon>
        <taxon>environmental samples</taxon>
    </lineage>
</organism>
<proteinExistence type="predicted"/>
<gene>
    <name evidence="2" type="ORF">AVDCRST_MAG16-1658</name>
</gene>
<evidence type="ECO:0000256" key="1">
    <source>
        <dbReference type="SAM" id="MobiDB-lite"/>
    </source>
</evidence>
<dbReference type="EMBL" id="CADCUE010000146">
    <property type="protein sequence ID" value="CAA9337818.1"/>
    <property type="molecule type" value="Genomic_DNA"/>
</dbReference>
<accession>A0A6J4LPJ4</accession>
<dbReference type="Pfam" id="PF10103">
    <property type="entry name" value="Zincin_2"/>
    <property type="match status" value="1"/>
</dbReference>
<evidence type="ECO:0000313" key="2">
    <source>
        <dbReference type="EMBL" id="CAA9337818.1"/>
    </source>
</evidence>
<sequence>MTRPPFGFGPADRPDDEPGGDDPFGLSAMFGGAGGPFGGDMGSVFAQMQKLMSWTGGPVNWDLADEVATGATRTDDVPVTAAQTRQVADACRLADLWLDAVTTFPAGGAEPQAWTRTGWVTSTTPAWRALVDPVAGRVVSAMGTALEQGLGGAAGGLPEGLPPEVAGLLGGLGGGGGLGPLRGIMDQVGGFVFGAQVGQALGALAKEVLSATEIGLPLSTAGKPALLPANVDAFSAGLEVPADDVRLYVALRELAHQRLFASVPWLQSHLFDAVDAYARGIEVDPSAIERAVGSIDPSDPESMQRAMGEGLFEIEPTPAQQAALARLETALALVEGWVDAVVDAACSATLPSAAALRETVRRRRASGGPAEQTFATLVGLQLRPRRLREA</sequence>